<protein>
    <submittedName>
        <fullName evidence="1">Uncharacterized protein</fullName>
    </submittedName>
</protein>
<sequence length="125" mass="14297">MRVIGIKCQFQITPPRRPLLLLTLTLILTKTLTPALTPLNLNNLSMLSNIIGSPNRNQSLNHTSSPRVVRHDLPSLYQRRQTTSRGMWTCMIMTKTSIVQKQAWNKMVTVSRRTIQMDLPMKISV</sequence>
<reference evidence="1" key="1">
    <citation type="submission" date="2021-05" db="EMBL/GenBank/DDBJ databases">
        <authorList>
            <person name="Alioto T."/>
            <person name="Alioto T."/>
            <person name="Gomez Garrido J."/>
        </authorList>
    </citation>
    <scope>NUCLEOTIDE SEQUENCE</scope>
</reference>
<proteinExistence type="predicted"/>
<evidence type="ECO:0000313" key="1">
    <source>
        <dbReference type="EMBL" id="CAG6631190.1"/>
    </source>
</evidence>
<organism evidence="1">
    <name type="scientific">Cacopsylla melanoneura</name>
    <dbReference type="NCBI Taxonomy" id="428564"/>
    <lineage>
        <taxon>Eukaryota</taxon>
        <taxon>Metazoa</taxon>
        <taxon>Ecdysozoa</taxon>
        <taxon>Arthropoda</taxon>
        <taxon>Hexapoda</taxon>
        <taxon>Insecta</taxon>
        <taxon>Pterygota</taxon>
        <taxon>Neoptera</taxon>
        <taxon>Paraneoptera</taxon>
        <taxon>Hemiptera</taxon>
        <taxon>Sternorrhyncha</taxon>
        <taxon>Psylloidea</taxon>
        <taxon>Psyllidae</taxon>
        <taxon>Psyllinae</taxon>
        <taxon>Cacopsylla</taxon>
    </lineage>
</organism>
<accession>A0A8D8VRP8</accession>
<dbReference type="AlphaFoldDB" id="A0A8D8VRP8"/>
<name>A0A8D8VRP8_9HEMI</name>
<dbReference type="EMBL" id="HBUF01076138">
    <property type="protein sequence ID" value="CAG6631190.1"/>
    <property type="molecule type" value="Transcribed_RNA"/>
</dbReference>